<feature type="domain" description="HTH marR-type" evidence="1">
    <location>
        <begin position="6"/>
        <end position="156"/>
    </location>
</feature>
<accession>A0ABU2HWH8</accession>
<dbReference type="Proteomes" id="UP001269144">
    <property type="component" value="Unassembled WGS sequence"/>
</dbReference>
<protein>
    <submittedName>
        <fullName evidence="2">MarR family winged helix-turn-helix transcriptional regulator</fullName>
    </submittedName>
</protein>
<evidence type="ECO:0000313" key="3">
    <source>
        <dbReference type="Proteomes" id="UP001269144"/>
    </source>
</evidence>
<dbReference type="RefSeq" id="WP_311162025.1">
    <property type="nucleotide sequence ID" value="NZ_JAVQLW010000003.1"/>
</dbReference>
<dbReference type="PROSITE" id="PS50995">
    <property type="entry name" value="HTH_MARR_2"/>
    <property type="match status" value="1"/>
</dbReference>
<comment type="caution">
    <text evidence="2">The sequence shown here is derived from an EMBL/GenBank/DDBJ whole genome shotgun (WGS) entry which is preliminary data.</text>
</comment>
<dbReference type="SUPFAM" id="SSF46785">
    <property type="entry name" value="Winged helix' DNA-binding domain"/>
    <property type="match status" value="1"/>
</dbReference>
<reference evidence="3" key="1">
    <citation type="submission" date="2023-07" db="EMBL/GenBank/DDBJ databases">
        <title>Paracoccus sp. MBLB3053 whole genome sequence.</title>
        <authorList>
            <person name="Hwang C.Y."/>
            <person name="Cho E.-S."/>
            <person name="Seo M.-J."/>
        </authorList>
    </citation>
    <scope>NUCLEOTIDE SEQUENCE [LARGE SCALE GENOMIC DNA]</scope>
    <source>
        <strain evidence="3">MBLB3053</strain>
    </source>
</reference>
<dbReference type="InterPro" id="IPR036388">
    <property type="entry name" value="WH-like_DNA-bd_sf"/>
</dbReference>
<dbReference type="Gene3D" id="1.10.10.10">
    <property type="entry name" value="Winged helix-like DNA-binding domain superfamily/Winged helix DNA-binding domain"/>
    <property type="match status" value="1"/>
</dbReference>
<evidence type="ECO:0000259" key="1">
    <source>
        <dbReference type="PROSITE" id="PS50995"/>
    </source>
</evidence>
<sequence length="170" mass="18841">MQDPMREDGIEMISSAMARFRVLIGRRVLSRIALTNLAPALDMADLDILGVIPGTLLGPIHCPQAEDVSVGDIARHLHIDPSRASRLVAGLVDRGFLIRAVSQHDARRAVLLRTEAGDRIFAEISRIKLELIREITGGWPEERLLSFAASFDDFTTAFEARIRSDQKEKG</sequence>
<organism evidence="2 3">
    <name type="scientific">Paracoccus aurantius</name>
    <dbReference type="NCBI Taxonomy" id="3073814"/>
    <lineage>
        <taxon>Bacteria</taxon>
        <taxon>Pseudomonadati</taxon>
        <taxon>Pseudomonadota</taxon>
        <taxon>Alphaproteobacteria</taxon>
        <taxon>Rhodobacterales</taxon>
        <taxon>Paracoccaceae</taxon>
        <taxon>Paracoccus</taxon>
    </lineage>
</organism>
<dbReference type="Pfam" id="PF12802">
    <property type="entry name" value="MarR_2"/>
    <property type="match status" value="1"/>
</dbReference>
<dbReference type="EMBL" id="JAVQLW010000003">
    <property type="protein sequence ID" value="MDS9469411.1"/>
    <property type="molecule type" value="Genomic_DNA"/>
</dbReference>
<name>A0ABU2HWH8_9RHOB</name>
<gene>
    <name evidence="2" type="ORF">RGQ15_17750</name>
</gene>
<dbReference type="InterPro" id="IPR000835">
    <property type="entry name" value="HTH_MarR-typ"/>
</dbReference>
<dbReference type="InterPro" id="IPR036390">
    <property type="entry name" value="WH_DNA-bd_sf"/>
</dbReference>
<keyword evidence="3" id="KW-1185">Reference proteome</keyword>
<evidence type="ECO:0000313" key="2">
    <source>
        <dbReference type="EMBL" id="MDS9469411.1"/>
    </source>
</evidence>
<proteinExistence type="predicted"/>